<organism evidence="1 2">
    <name type="scientific">Guyanagaster necrorhizus</name>
    <dbReference type="NCBI Taxonomy" id="856835"/>
    <lineage>
        <taxon>Eukaryota</taxon>
        <taxon>Fungi</taxon>
        <taxon>Dikarya</taxon>
        <taxon>Basidiomycota</taxon>
        <taxon>Agaricomycotina</taxon>
        <taxon>Agaricomycetes</taxon>
        <taxon>Agaricomycetidae</taxon>
        <taxon>Agaricales</taxon>
        <taxon>Marasmiineae</taxon>
        <taxon>Physalacriaceae</taxon>
        <taxon>Guyanagaster</taxon>
    </lineage>
</organism>
<dbReference type="EMBL" id="MU250539">
    <property type="protein sequence ID" value="KAG7444775.1"/>
    <property type="molecule type" value="Genomic_DNA"/>
</dbReference>
<gene>
    <name evidence="1" type="ORF">BT62DRAFT_1007804</name>
</gene>
<reference evidence="1" key="1">
    <citation type="submission" date="2020-11" db="EMBL/GenBank/DDBJ databases">
        <title>Adaptations for nitrogen fixation in a non-lichenized fungal sporocarp promotes dispersal by wood-feeding termites.</title>
        <authorList>
            <consortium name="DOE Joint Genome Institute"/>
            <person name="Koch R.A."/>
            <person name="Yoon G."/>
            <person name="Arayal U."/>
            <person name="Lail K."/>
            <person name="Amirebrahimi M."/>
            <person name="Labutti K."/>
            <person name="Lipzen A."/>
            <person name="Riley R."/>
            <person name="Barry K."/>
            <person name="Henrissat B."/>
            <person name="Grigoriev I.V."/>
            <person name="Herr J.R."/>
            <person name="Aime M.C."/>
        </authorList>
    </citation>
    <scope>NUCLEOTIDE SEQUENCE</scope>
    <source>
        <strain evidence="1">MCA 3950</strain>
    </source>
</reference>
<dbReference type="Proteomes" id="UP000812287">
    <property type="component" value="Unassembled WGS sequence"/>
</dbReference>
<dbReference type="OrthoDB" id="2839726at2759"/>
<evidence type="ECO:0000313" key="2">
    <source>
        <dbReference type="Proteomes" id="UP000812287"/>
    </source>
</evidence>
<comment type="caution">
    <text evidence="1">The sequence shown here is derived from an EMBL/GenBank/DDBJ whole genome shotgun (WGS) entry which is preliminary data.</text>
</comment>
<keyword evidence="2" id="KW-1185">Reference proteome</keyword>
<evidence type="ECO:0000313" key="1">
    <source>
        <dbReference type="EMBL" id="KAG7444775.1"/>
    </source>
</evidence>
<dbReference type="GeneID" id="66099671"/>
<proteinExistence type="predicted"/>
<dbReference type="AlphaFoldDB" id="A0A9P7VQD7"/>
<protein>
    <submittedName>
        <fullName evidence="1">Uncharacterized protein</fullName>
    </submittedName>
</protein>
<dbReference type="RefSeq" id="XP_043038275.1">
    <property type="nucleotide sequence ID" value="XM_043177384.1"/>
</dbReference>
<name>A0A9P7VQD7_9AGAR</name>
<sequence length="257" mass="28229">MHVFSQGSKAYSGKGSSVIGPKNMRTHLIAIVDHEKRSRGWTPYFLFWFDRAELLIESILSTSTSMAHVQDCDSSRPAITSYTASQIVTEAAPVVVKALNVGQMKRLLASLLFTAVVEGHEFFIGRIYAFLIEHPTKGGVVYGLGLRKGCERLSRAVYGHIAGLLSVEICEALKPSYCGDVPSPPALMAFSLKLIIHENAGDMSKIPSDHRARWFESQNFTPTLPNPKLRTFPYAEILGGRKATELPALLTGTSSFK</sequence>
<accession>A0A9P7VQD7</accession>